<protein>
    <submittedName>
        <fullName evidence="2">RHTO0S16e02190g1_1</fullName>
    </submittedName>
</protein>
<dbReference type="EMBL" id="LK052951">
    <property type="protein sequence ID" value="CDR48143.1"/>
    <property type="molecule type" value="Genomic_DNA"/>
</dbReference>
<organism evidence="2">
    <name type="scientific">Rhodotorula toruloides</name>
    <name type="common">Yeast</name>
    <name type="synonym">Rhodosporidium toruloides</name>
    <dbReference type="NCBI Taxonomy" id="5286"/>
    <lineage>
        <taxon>Eukaryota</taxon>
        <taxon>Fungi</taxon>
        <taxon>Dikarya</taxon>
        <taxon>Basidiomycota</taxon>
        <taxon>Pucciniomycotina</taxon>
        <taxon>Microbotryomycetes</taxon>
        <taxon>Sporidiobolales</taxon>
        <taxon>Sporidiobolaceae</taxon>
        <taxon>Rhodotorula</taxon>
    </lineage>
</organism>
<feature type="compositionally biased region" description="Basic and acidic residues" evidence="1">
    <location>
        <begin position="193"/>
        <end position="206"/>
    </location>
</feature>
<gene>
    <name evidence="2" type="ORF">RHTO0S_16e02190g</name>
</gene>
<feature type="region of interest" description="Disordered" evidence="1">
    <location>
        <begin position="193"/>
        <end position="252"/>
    </location>
</feature>
<dbReference type="OrthoDB" id="10546175at2759"/>
<feature type="compositionally biased region" description="Basic residues" evidence="1">
    <location>
        <begin position="239"/>
        <end position="252"/>
    </location>
</feature>
<name>A0A061BM69_RHOTO</name>
<accession>A0A061BM69</accession>
<evidence type="ECO:0000256" key="1">
    <source>
        <dbReference type="SAM" id="MobiDB-lite"/>
    </source>
</evidence>
<evidence type="ECO:0000313" key="2">
    <source>
        <dbReference type="EMBL" id="CDR48143.1"/>
    </source>
</evidence>
<reference evidence="2" key="1">
    <citation type="journal article" date="2014" name="Genome Announc.">
        <title>Draft genome sequence of Rhodosporidium toruloides CECT1137, an oleaginous yeast of biotechnological interest.</title>
        <authorList>
            <person name="Morin N."/>
            <person name="Calcas X."/>
            <person name="Devillers H."/>
            <person name="Durrens P."/>
            <person name="Sherman D.J."/>
            <person name="Nicaud J.-M."/>
            <person name="Neuveglise C."/>
        </authorList>
    </citation>
    <scope>NUCLEOTIDE SEQUENCE</scope>
    <source>
        <strain evidence="2">CECT1137</strain>
    </source>
</reference>
<sequence>MEFDLVLLVEGGLATYHTLSCSGQRLLHLNIPVPLLAARTGAPTAHLPSSRTSLPLATLPQRKGDELQDLLLRAHFAMHRPILRAVLPVPRSVPVARTRPTRLYSSASDIRAVHGDFPAWPLPGEGPEEEEPYNPSDPVKRLPRKYRPFSPPWLVPPPPLSFDPGSDLIALGIPKTSAEEAEVEAYRAWRTKEDRARAKKATEGMHRWRRPAGPGIHREPDPVQEAPKVKLTSREQRSVKRTGKPGVKKLHKRVLIMTADQPQSSAT</sequence>
<dbReference type="AlphaFoldDB" id="A0A061BM69"/>
<proteinExistence type="predicted"/>